<comment type="caution">
    <text evidence="8">The sequence shown here is derived from an EMBL/GenBank/DDBJ whole genome shotgun (WGS) entry which is preliminary data.</text>
</comment>
<evidence type="ECO:0000256" key="5">
    <source>
        <dbReference type="ARBA" id="ARBA00040665"/>
    </source>
</evidence>
<reference evidence="8 9" key="1">
    <citation type="journal article" date="2023" name="Genes (Basel)">
        <title>Chromosome-Level Genome Assembly and Circadian Gene Repertoire of the Patagonia Blennie Eleginops maclovinus-The Closest Ancestral Proxy of Antarctic Cryonotothenioids.</title>
        <authorList>
            <person name="Cheng C.C."/>
            <person name="Rivera-Colon A.G."/>
            <person name="Minhas B.F."/>
            <person name="Wilson L."/>
            <person name="Rayamajhi N."/>
            <person name="Vargas-Chacoff L."/>
            <person name="Catchen J.M."/>
        </authorList>
    </citation>
    <scope>NUCLEOTIDE SEQUENCE [LARGE SCALE GENOMIC DNA]</scope>
    <source>
        <strain evidence="8">JMC-PN-2008</strain>
    </source>
</reference>
<evidence type="ECO:0000256" key="6">
    <source>
        <dbReference type="ARBA" id="ARBA00044739"/>
    </source>
</evidence>
<protein>
    <recommendedName>
        <fullName evidence="5">Tetratricopeptide repeat protein 29</fullName>
    </recommendedName>
</protein>
<dbReference type="AlphaFoldDB" id="A0AAN8AAL2"/>
<evidence type="ECO:0000256" key="4">
    <source>
        <dbReference type="ARBA" id="ARBA00022803"/>
    </source>
</evidence>
<proteinExistence type="predicted"/>
<dbReference type="Proteomes" id="UP001346869">
    <property type="component" value="Unassembled WGS sequence"/>
</dbReference>
<dbReference type="EMBL" id="JAUZQC010000025">
    <property type="protein sequence ID" value="KAK5848153.1"/>
    <property type="molecule type" value="Genomic_DNA"/>
</dbReference>
<reference evidence="8 9" key="2">
    <citation type="journal article" date="2023" name="Mol. Biol. Evol.">
        <title>Genomics of Secondarily Temperate Adaptation in the Only Non-Antarctic Icefish.</title>
        <authorList>
            <person name="Rivera-Colon A.G."/>
            <person name="Rayamajhi N."/>
            <person name="Minhas B.F."/>
            <person name="Madrigal G."/>
            <person name="Bilyk K.T."/>
            <person name="Yoon V."/>
            <person name="Hune M."/>
            <person name="Gregory S."/>
            <person name="Cheng C.H.C."/>
            <person name="Catchen J.M."/>
        </authorList>
    </citation>
    <scope>NUCLEOTIDE SEQUENCE [LARGE SCALE GENOMIC DNA]</scope>
    <source>
        <strain evidence="8">JMC-PN-2008</strain>
    </source>
</reference>
<evidence type="ECO:0000313" key="9">
    <source>
        <dbReference type="Proteomes" id="UP001346869"/>
    </source>
</evidence>
<feature type="compositionally biased region" description="Basic residues" evidence="7">
    <location>
        <begin position="1"/>
        <end position="10"/>
    </location>
</feature>
<keyword evidence="3" id="KW-0677">Repeat</keyword>
<dbReference type="InterPro" id="IPR051476">
    <property type="entry name" value="Bac_ResReg_Asp_Phosphatase"/>
</dbReference>
<evidence type="ECO:0000313" key="8">
    <source>
        <dbReference type="EMBL" id="KAK5848153.1"/>
    </source>
</evidence>
<dbReference type="SUPFAM" id="SSF48452">
    <property type="entry name" value="TPR-like"/>
    <property type="match status" value="1"/>
</dbReference>
<dbReference type="GO" id="GO:0036126">
    <property type="term" value="C:sperm flagellum"/>
    <property type="evidence" value="ECO:0007669"/>
    <property type="project" value="TreeGrafter"/>
</dbReference>
<dbReference type="PANTHER" id="PTHR46630">
    <property type="entry name" value="TETRATRICOPEPTIDE REPEAT PROTEIN 29"/>
    <property type="match status" value="1"/>
</dbReference>
<dbReference type="GO" id="GO:0005737">
    <property type="term" value="C:cytoplasm"/>
    <property type="evidence" value="ECO:0007669"/>
    <property type="project" value="UniProtKB-SubCell"/>
</dbReference>
<keyword evidence="9" id="KW-1185">Reference proteome</keyword>
<accession>A0AAN8AAL2</accession>
<comment type="function">
    <text evidence="6">Axonemal protein which is implicated in axonemal and/or peri-axonemal structure assembly and regulates flagellum assembly and beating and therefore sperm motility.</text>
</comment>
<evidence type="ECO:0000256" key="3">
    <source>
        <dbReference type="ARBA" id="ARBA00022737"/>
    </source>
</evidence>
<dbReference type="InterPro" id="IPR019734">
    <property type="entry name" value="TPR_rpt"/>
</dbReference>
<keyword evidence="4" id="KW-0802">TPR repeat</keyword>
<dbReference type="SMART" id="SM00028">
    <property type="entry name" value="TPR"/>
    <property type="match status" value="5"/>
</dbReference>
<gene>
    <name evidence="8" type="ORF">PBY51_005793</name>
</gene>
<dbReference type="Gene3D" id="1.25.40.10">
    <property type="entry name" value="Tetratricopeptide repeat domain"/>
    <property type="match status" value="1"/>
</dbReference>
<dbReference type="PANTHER" id="PTHR46630:SF1">
    <property type="entry name" value="TETRATRICOPEPTIDE REPEAT PROTEIN 29"/>
    <property type="match status" value="1"/>
</dbReference>
<evidence type="ECO:0000256" key="7">
    <source>
        <dbReference type="SAM" id="MobiDB-lite"/>
    </source>
</evidence>
<comment type="subcellular location">
    <subcellularLocation>
        <location evidence="1">Cytoplasm</location>
    </subcellularLocation>
</comment>
<evidence type="ECO:0000256" key="1">
    <source>
        <dbReference type="ARBA" id="ARBA00004496"/>
    </source>
</evidence>
<dbReference type="GO" id="GO:0003341">
    <property type="term" value="P:cilium movement"/>
    <property type="evidence" value="ECO:0007669"/>
    <property type="project" value="TreeGrafter"/>
</dbReference>
<dbReference type="Pfam" id="PF13424">
    <property type="entry name" value="TPR_12"/>
    <property type="match status" value="1"/>
</dbReference>
<keyword evidence="2" id="KW-0963">Cytoplasm</keyword>
<sequence>MNAAVRKGRHTGSFLPEITSNHNKMRKSTQHGWRKQQQEQLLPPGSGLEKSAEGLSKAEISLFRNSLKQNICVELLQQGFHRSFSELFFLLGSDQQRIAAEEPGSAGLPLEQQWDKLETLRRHLSRAEQAENTCSWTVVCDQRLFLAQFFSSPEDVWLRLHFYHSCADRERGGRSRPATEARACLAEVYLQLGDLQAARQQADLCLQQAEDRDWLDSSDLPLRLRALRALSSIYSRLADAPLEAEDYSEALRLLHRGHSIATEAEDKKLEFEALLRLGLAYQSAGDHATAKQIFNTCMKICGTLQDAEGLGKSYKAMTKSIESEGNTQDTLECLEKLVDISRENGLPRNLADAFLCLGNIYFTMRQYSRACEFFLQGYQVSCELGDVPLLQKAQVLVGTAQARSLIRKFGADVESSSPAALQRLVSWKETRGRKDVSANAWH</sequence>
<evidence type="ECO:0000256" key="2">
    <source>
        <dbReference type="ARBA" id="ARBA00022490"/>
    </source>
</evidence>
<feature type="region of interest" description="Disordered" evidence="7">
    <location>
        <begin position="1"/>
        <end position="50"/>
    </location>
</feature>
<feature type="compositionally biased region" description="Basic residues" evidence="7">
    <location>
        <begin position="23"/>
        <end position="34"/>
    </location>
</feature>
<dbReference type="InterPro" id="IPR011990">
    <property type="entry name" value="TPR-like_helical_dom_sf"/>
</dbReference>
<name>A0AAN8AAL2_ELEMC</name>
<organism evidence="8 9">
    <name type="scientific">Eleginops maclovinus</name>
    <name type="common">Patagonian blennie</name>
    <name type="synonym">Eleginus maclovinus</name>
    <dbReference type="NCBI Taxonomy" id="56733"/>
    <lineage>
        <taxon>Eukaryota</taxon>
        <taxon>Metazoa</taxon>
        <taxon>Chordata</taxon>
        <taxon>Craniata</taxon>
        <taxon>Vertebrata</taxon>
        <taxon>Euteleostomi</taxon>
        <taxon>Actinopterygii</taxon>
        <taxon>Neopterygii</taxon>
        <taxon>Teleostei</taxon>
        <taxon>Neoteleostei</taxon>
        <taxon>Acanthomorphata</taxon>
        <taxon>Eupercaria</taxon>
        <taxon>Perciformes</taxon>
        <taxon>Notothenioidei</taxon>
        <taxon>Eleginopidae</taxon>
        <taxon>Eleginops</taxon>
    </lineage>
</organism>